<protein>
    <submittedName>
        <fullName evidence="1">NAD-dependent epimerase/dehydratase family protein</fullName>
    </submittedName>
</protein>
<reference evidence="1" key="1">
    <citation type="submission" date="2021-08" db="EMBL/GenBank/DDBJ databases">
        <title>Novel anaerobic bacterium isolated from sea squirt in East Sea, Republic of Korea.</title>
        <authorList>
            <person name="Nguyen T.H."/>
            <person name="Li Z."/>
            <person name="Lee Y.-J."/>
            <person name="Ko J."/>
            <person name="Kim S.-G."/>
        </authorList>
    </citation>
    <scope>NUCLEOTIDE SEQUENCE</scope>
    <source>
        <strain evidence="1">KCTC 25031</strain>
    </source>
</reference>
<accession>A0AC61NR12</accession>
<evidence type="ECO:0000313" key="2">
    <source>
        <dbReference type="Proteomes" id="UP000826212"/>
    </source>
</evidence>
<proteinExistence type="predicted"/>
<evidence type="ECO:0000313" key="1">
    <source>
        <dbReference type="EMBL" id="QZE14079.1"/>
    </source>
</evidence>
<keyword evidence="2" id="KW-1185">Reference proteome</keyword>
<organism evidence="1 2">
    <name type="scientific">Halosquirtibacter laminarini</name>
    <dbReference type="NCBI Taxonomy" id="3374600"/>
    <lineage>
        <taxon>Bacteria</taxon>
        <taxon>Pseudomonadati</taxon>
        <taxon>Bacteroidota</taxon>
        <taxon>Bacteroidia</taxon>
        <taxon>Marinilabiliales</taxon>
        <taxon>Prolixibacteraceae</taxon>
        <taxon>Halosquirtibacter</taxon>
    </lineage>
</organism>
<sequence>MILITGGTGMLGAHLLLSLSKGDDRIIATKRKSSDLTSVKNIFNFFEPKEAETLFKKIEWVDADINNPSRLREVMKGVVIVYHTAAIVSFSKKDEKEMILNNREGTANLIDIAIENKVKKFCHVSSVAALEKISDKKFTDEENYWKSDKDKNAYAISKYQSEMEVWRGHEMGLPIVIINPSVILGSGNWQKGSPRFFSTIAKRIYFYTEGGTGFVDVKDCIEAMVQLTSDKNWNEVKGQKFVLNGYNLPYKAIFDNIAKELHVVAPKWKITTSGMKLAYWIEAVLSRLCRRTPKLTKATLKSACNRSYYNGNRIETKIGLQYTPIEQTIHRIAKQYIQEHS</sequence>
<dbReference type="EMBL" id="CP081303">
    <property type="protein sequence ID" value="QZE14079.1"/>
    <property type="molecule type" value="Genomic_DNA"/>
</dbReference>
<name>A0AC61NR12_9BACT</name>
<dbReference type="Proteomes" id="UP000826212">
    <property type="component" value="Chromosome"/>
</dbReference>
<gene>
    <name evidence="1" type="ORF">K4L44_16355</name>
</gene>